<name>A0A351JTV6_UNCKA</name>
<feature type="domain" description="Helicase C-terminal" evidence="10">
    <location>
        <begin position="451"/>
        <end position="615"/>
    </location>
</feature>
<accession>A0A351JTV6</accession>
<dbReference type="EMBL" id="DNHX01000030">
    <property type="protein sequence ID" value="HAZ29726.1"/>
    <property type="molecule type" value="Genomic_DNA"/>
</dbReference>
<dbReference type="InterPro" id="IPR012340">
    <property type="entry name" value="NA-bd_OB-fold"/>
</dbReference>
<dbReference type="InterPro" id="IPR011545">
    <property type="entry name" value="DEAD/DEAH_box_helicase_dom"/>
</dbReference>
<organism evidence="11 12">
    <name type="scientific">candidate division WWE3 bacterium</name>
    <dbReference type="NCBI Taxonomy" id="2053526"/>
    <lineage>
        <taxon>Bacteria</taxon>
        <taxon>Katanobacteria</taxon>
    </lineage>
</organism>
<dbReference type="GO" id="GO:0006281">
    <property type="term" value="P:DNA repair"/>
    <property type="evidence" value="ECO:0007669"/>
    <property type="project" value="UniProtKB-KW"/>
</dbReference>
<dbReference type="CDD" id="cd04488">
    <property type="entry name" value="RecG_wedge_OBF"/>
    <property type="match status" value="1"/>
</dbReference>
<keyword evidence="6" id="KW-0238">DNA-binding</keyword>
<dbReference type="GO" id="GO:0003677">
    <property type="term" value="F:DNA binding"/>
    <property type="evidence" value="ECO:0007669"/>
    <property type="project" value="UniProtKB-KW"/>
</dbReference>
<evidence type="ECO:0000256" key="4">
    <source>
        <dbReference type="ARBA" id="ARBA00022806"/>
    </source>
</evidence>
<dbReference type="SUPFAM" id="SSF50249">
    <property type="entry name" value="Nucleic acid-binding proteins"/>
    <property type="match status" value="1"/>
</dbReference>
<evidence type="ECO:0000256" key="6">
    <source>
        <dbReference type="ARBA" id="ARBA00023125"/>
    </source>
</evidence>
<dbReference type="Gene3D" id="2.40.50.140">
    <property type="entry name" value="Nucleic acid-binding proteins"/>
    <property type="match status" value="1"/>
</dbReference>
<reference evidence="11 12" key="1">
    <citation type="journal article" date="2018" name="Nat. Biotechnol.">
        <title>A standardized bacterial taxonomy based on genome phylogeny substantially revises the tree of life.</title>
        <authorList>
            <person name="Parks D.H."/>
            <person name="Chuvochina M."/>
            <person name="Waite D.W."/>
            <person name="Rinke C."/>
            <person name="Skarshewski A."/>
            <person name="Chaumeil P.A."/>
            <person name="Hugenholtz P."/>
        </authorList>
    </citation>
    <scope>NUCLEOTIDE SEQUENCE [LARGE SCALE GENOMIC DNA]</scope>
    <source>
        <strain evidence="11">UBA10185</strain>
    </source>
</reference>
<dbReference type="GO" id="GO:0003678">
    <property type="term" value="F:DNA helicase activity"/>
    <property type="evidence" value="ECO:0007669"/>
    <property type="project" value="TreeGrafter"/>
</dbReference>
<proteinExistence type="predicted"/>
<evidence type="ECO:0000256" key="5">
    <source>
        <dbReference type="ARBA" id="ARBA00022840"/>
    </source>
</evidence>
<dbReference type="Pfam" id="PF19833">
    <property type="entry name" value="RecG_dom3_C"/>
    <property type="match status" value="1"/>
</dbReference>
<protein>
    <recommendedName>
        <fullName evidence="8">Probable DNA 3'-5' helicase RecG</fullName>
    </recommendedName>
</protein>
<dbReference type="GO" id="GO:0005524">
    <property type="term" value="F:ATP binding"/>
    <property type="evidence" value="ECO:0007669"/>
    <property type="project" value="UniProtKB-KW"/>
</dbReference>
<dbReference type="SUPFAM" id="SSF52540">
    <property type="entry name" value="P-loop containing nucleoside triphosphate hydrolases"/>
    <property type="match status" value="2"/>
</dbReference>
<evidence type="ECO:0000256" key="2">
    <source>
        <dbReference type="ARBA" id="ARBA00022763"/>
    </source>
</evidence>
<gene>
    <name evidence="11" type="ORF">DCY43_03210</name>
</gene>
<dbReference type="PROSITE" id="PS51192">
    <property type="entry name" value="HELICASE_ATP_BIND_1"/>
    <property type="match status" value="1"/>
</dbReference>
<feature type="domain" description="Helicase ATP-binding" evidence="9">
    <location>
        <begin position="275"/>
        <end position="432"/>
    </location>
</feature>
<dbReference type="SMART" id="SM00487">
    <property type="entry name" value="DEXDc"/>
    <property type="match status" value="1"/>
</dbReference>
<dbReference type="InterPro" id="IPR045562">
    <property type="entry name" value="RecG_dom3_C"/>
</dbReference>
<keyword evidence="4 11" id="KW-0347">Helicase</keyword>
<keyword evidence="3" id="KW-0378">Hydrolase</keyword>
<dbReference type="Gene3D" id="3.40.50.300">
    <property type="entry name" value="P-loop containing nucleotide triphosphate hydrolases"/>
    <property type="match status" value="2"/>
</dbReference>
<evidence type="ECO:0000259" key="10">
    <source>
        <dbReference type="PROSITE" id="PS51194"/>
    </source>
</evidence>
<dbReference type="InterPro" id="IPR001650">
    <property type="entry name" value="Helicase_C-like"/>
</dbReference>
<evidence type="ECO:0000256" key="1">
    <source>
        <dbReference type="ARBA" id="ARBA00022741"/>
    </source>
</evidence>
<dbReference type="GO" id="GO:0016787">
    <property type="term" value="F:hydrolase activity"/>
    <property type="evidence" value="ECO:0007669"/>
    <property type="project" value="UniProtKB-KW"/>
</dbReference>
<comment type="caution">
    <text evidence="11">The sequence shown here is derived from an EMBL/GenBank/DDBJ whole genome shotgun (WGS) entry which is preliminary data.</text>
</comment>
<evidence type="ECO:0000256" key="7">
    <source>
        <dbReference type="ARBA" id="ARBA00023204"/>
    </source>
</evidence>
<dbReference type="InterPro" id="IPR033454">
    <property type="entry name" value="RecG_wedge"/>
</dbReference>
<keyword evidence="2" id="KW-0227">DNA damage</keyword>
<dbReference type="InterPro" id="IPR014001">
    <property type="entry name" value="Helicase_ATP-bd"/>
</dbReference>
<dbReference type="PROSITE" id="PS51194">
    <property type="entry name" value="HELICASE_CTER"/>
    <property type="match status" value="1"/>
</dbReference>
<evidence type="ECO:0000256" key="8">
    <source>
        <dbReference type="ARBA" id="ARBA00049819"/>
    </source>
</evidence>
<sequence>MATYTGKTGVRYIPKVGPKFERELERFGIKTVSDLLYHFPFRYNDYSNLSSIAEAKPDEIVSITGTMAKPVNVLAKNGRRLTISQLADATGRMTLIWFNQQYLRNILKAGEQYSISGKVSLYNGKKCIFAPEYEEGEGGTKTGRLIGVYPASYGISSKFLRSRINDVIPNFVADEFLPEELLIKYGLPSLHKALMYMHSPTTLAETTKARERFAYEEMLLELLGVQQRKSDWKKTAAGCRILCEPYKNQLTDFIAKLPFALSPSQHKTLVDIFADFEREHPMNRLLEGDVGSGKTVVSLVAAYVAYLNGYKTVLMAPTEILATQHYATFTKLFNHSGVKGLKLVLKDASAKDYDNSFDIAIGTHALLYTKQQLTKLGLVVIDEQHRFGVEQRTFLLESTDKIGIPNMLAMTATPIPRTLALTLYGDLDISTIDPHTSKGRNVVTKVVTADQRAKVYDWLKSHNQQTFIVCPFIQESENADFENVKAAESEFIKLKKIVPADKVALIHGRMPAKEKNRALDLFRTGKITYLVSTPVVEVGIDVPDAAVIVIESAERYGLASLHQLRGRVGRRGDKGFCFLMYSGKFKASFDRLKHMERIANGLELAELDLKLRGQGDIYGTMQSGIKTFKIANVYDIALLQRAKEDAELLANDLNRYPALVNKLMEKGKYIGNN</sequence>
<dbReference type="PANTHER" id="PTHR47964">
    <property type="entry name" value="ATP-DEPENDENT DNA HELICASE HOMOLOG RECG, CHLOROPLASTIC"/>
    <property type="match status" value="1"/>
</dbReference>
<evidence type="ECO:0000313" key="12">
    <source>
        <dbReference type="Proteomes" id="UP000264072"/>
    </source>
</evidence>
<keyword evidence="5" id="KW-0067">ATP-binding</keyword>
<evidence type="ECO:0000256" key="3">
    <source>
        <dbReference type="ARBA" id="ARBA00022801"/>
    </source>
</evidence>
<dbReference type="AlphaFoldDB" id="A0A351JTV6"/>
<dbReference type="InterPro" id="IPR027417">
    <property type="entry name" value="P-loop_NTPase"/>
</dbReference>
<dbReference type="Pfam" id="PF00271">
    <property type="entry name" value="Helicase_C"/>
    <property type="match status" value="1"/>
</dbReference>
<keyword evidence="7" id="KW-0234">DNA repair</keyword>
<dbReference type="PANTHER" id="PTHR47964:SF1">
    <property type="entry name" value="ATP-DEPENDENT DNA HELICASE HOMOLOG RECG, CHLOROPLASTIC"/>
    <property type="match status" value="1"/>
</dbReference>
<dbReference type="InterPro" id="IPR047112">
    <property type="entry name" value="RecG/Mfd"/>
</dbReference>
<dbReference type="Proteomes" id="UP000264072">
    <property type="component" value="Unassembled WGS sequence"/>
</dbReference>
<evidence type="ECO:0000259" key="9">
    <source>
        <dbReference type="PROSITE" id="PS51192"/>
    </source>
</evidence>
<dbReference type="Pfam" id="PF17191">
    <property type="entry name" value="RecG_wedge"/>
    <property type="match status" value="1"/>
</dbReference>
<dbReference type="SMART" id="SM00490">
    <property type="entry name" value="HELICc"/>
    <property type="match status" value="1"/>
</dbReference>
<dbReference type="Pfam" id="PF00270">
    <property type="entry name" value="DEAD"/>
    <property type="match status" value="1"/>
</dbReference>
<keyword evidence="1" id="KW-0547">Nucleotide-binding</keyword>
<evidence type="ECO:0000313" key="11">
    <source>
        <dbReference type="EMBL" id="HAZ29726.1"/>
    </source>
</evidence>